<proteinExistence type="predicted"/>
<dbReference type="EMBL" id="QWEH01000001">
    <property type="protein sequence ID" value="RHW35363.1"/>
    <property type="molecule type" value="Genomic_DNA"/>
</dbReference>
<dbReference type="Pfam" id="PF13354">
    <property type="entry name" value="Beta-lactamase2"/>
    <property type="match status" value="1"/>
</dbReference>
<protein>
    <submittedName>
        <fullName evidence="2">Serine hydrolase</fullName>
    </submittedName>
</protein>
<feature type="domain" description="Beta-lactamase class A catalytic" evidence="1">
    <location>
        <begin position="27"/>
        <end position="236"/>
    </location>
</feature>
<dbReference type="SUPFAM" id="SSF56601">
    <property type="entry name" value="beta-lactamase/transpeptidase-like"/>
    <property type="match status" value="1"/>
</dbReference>
<dbReference type="InterPro" id="IPR000871">
    <property type="entry name" value="Beta-lactam_class-A"/>
</dbReference>
<dbReference type="Proteomes" id="UP000285456">
    <property type="component" value="Unassembled WGS sequence"/>
</dbReference>
<evidence type="ECO:0000313" key="2">
    <source>
        <dbReference type="EMBL" id="RHW35363.1"/>
    </source>
</evidence>
<dbReference type="InterPro" id="IPR045155">
    <property type="entry name" value="Beta-lactam_cat"/>
</dbReference>
<name>A0A417YP77_9BACI</name>
<dbReference type="PANTHER" id="PTHR35333:SF3">
    <property type="entry name" value="BETA-LACTAMASE-TYPE TRANSPEPTIDASE FOLD CONTAINING PROTEIN"/>
    <property type="match status" value="1"/>
</dbReference>
<keyword evidence="3" id="KW-1185">Reference proteome</keyword>
<keyword evidence="2" id="KW-0378">Hydrolase</keyword>
<evidence type="ECO:0000259" key="1">
    <source>
        <dbReference type="Pfam" id="PF13354"/>
    </source>
</evidence>
<organism evidence="2 3">
    <name type="scientific">Oceanobacillus profundus</name>
    <dbReference type="NCBI Taxonomy" id="372463"/>
    <lineage>
        <taxon>Bacteria</taxon>
        <taxon>Bacillati</taxon>
        <taxon>Bacillota</taxon>
        <taxon>Bacilli</taxon>
        <taxon>Bacillales</taxon>
        <taxon>Bacillaceae</taxon>
        <taxon>Oceanobacillus</taxon>
    </lineage>
</organism>
<comment type="caution">
    <text evidence="2">The sequence shown here is derived from an EMBL/GenBank/DDBJ whole genome shotgun (WGS) entry which is preliminary data.</text>
</comment>
<dbReference type="OrthoDB" id="9775096at2"/>
<gene>
    <name evidence="2" type="ORF">D1B32_01720</name>
</gene>
<dbReference type="RefSeq" id="WP_118888470.1">
    <property type="nucleotide sequence ID" value="NZ_JAMAWL010000007.1"/>
</dbReference>
<sequence>MNLFELKKALLSISPINLDKISIVVHSTEGTIQFNANTPRKAASVVKLFILAEVLQQIEAGRIQREQLISIKPEAMVEGAGVINYLTKHNTYSYQNLLELMIIVSDNTASNILLDMIGIDRINHSIKKLGCQDTIIKRKFMDQEAQASGNENITTAADIVHLLKLFSSDNGPYSKNLRQEVRRLLKNQQFNNKLAAYQMNNCKLNIYHKTGELPGVEHDVAIMESTGRKLEVAVLTEGWENNGIAQHFIAEVGRYLMNYVTNGSLSKKQ</sequence>
<evidence type="ECO:0000313" key="3">
    <source>
        <dbReference type="Proteomes" id="UP000285456"/>
    </source>
</evidence>
<dbReference type="InterPro" id="IPR012338">
    <property type="entry name" value="Beta-lactam/transpept-like"/>
</dbReference>
<dbReference type="GO" id="GO:0046677">
    <property type="term" value="P:response to antibiotic"/>
    <property type="evidence" value="ECO:0007669"/>
    <property type="project" value="InterPro"/>
</dbReference>
<accession>A0A417YP77</accession>
<dbReference type="GO" id="GO:0030655">
    <property type="term" value="P:beta-lactam antibiotic catabolic process"/>
    <property type="evidence" value="ECO:0007669"/>
    <property type="project" value="InterPro"/>
</dbReference>
<dbReference type="PANTHER" id="PTHR35333">
    <property type="entry name" value="BETA-LACTAMASE"/>
    <property type="match status" value="1"/>
</dbReference>
<reference evidence="2 3" key="1">
    <citation type="journal article" date="2007" name="Int. J. Syst. Evol. Microbiol.">
        <title>Oceanobacillus profundus sp. nov., isolated from a deep-sea sediment core.</title>
        <authorList>
            <person name="Kim Y.G."/>
            <person name="Choi D.H."/>
            <person name="Hyun S."/>
            <person name="Cho B.C."/>
        </authorList>
    </citation>
    <scope>NUCLEOTIDE SEQUENCE [LARGE SCALE GENOMIC DNA]</scope>
    <source>
        <strain evidence="2 3">DSM 18246</strain>
    </source>
</reference>
<dbReference type="AlphaFoldDB" id="A0A417YP77"/>
<dbReference type="GO" id="GO:0008800">
    <property type="term" value="F:beta-lactamase activity"/>
    <property type="evidence" value="ECO:0007669"/>
    <property type="project" value="InterPro"/>
</dbReference>
<dbReference type="Gene3D" id="3.40.710.10">
    <property type="entry name" value="DD-peptidase/beta-lactamase superfamily"/>
    <property type="match status" value="1"/>
</dbReference>